<organism evidence="2 3">
    <name type="scientific">Muriicola jejuensis</name>
    <dbReference type="NCBI Taxonomy" id="504488"/>
    <lineage>
        <taxon>Bacteria</taxon>
        <taxon>Pseudomonadati</taxon>
        <taxon>Bacteroidota</taxon>
        <taxon>Flavobacteriia</taxon>
        <taxon>Flavobacteriales</taxon>
        <taxon>Flavobacteriaceae</taxon>
        <taxon>Muriicola</taxon>
    </lineage>
</organism>
<name>A0A6P0U9B1_9FLAO</name>
<comment type="caution">
    <text evidence="2">The sequence shown here is derived from an EMBL/GenBank/DDBJ whole genome shotgun (WGS) entry which is preliminary data.</text>
</comment>
<feature type="transmembrane region" description="Helical" evidence="1">
    <location>
        <begin position="108"/>
        <end position="127"/>
    </location>
</feature>
<proteinExistence type="predicted"/>
<keyword evidence="1" id="KW-0472">Membrane</keyword>
<keyword evidence="1" id="KW-0812">Transmembrane</keyword>
<dbReference type="RefSeq" id="WP_163691233.1">
    <property type="nucleotide sequence ID" value="NZ_FXTW01000001.1"/>
</dbReference>
<keyword evidence="1" id="KW-1133">Transmembrane helix</keyword>
<keyword evidence="3" id="KW-1185">Reference proteome</keyword>
<reference evidence="2 3" key="1">
    <citation type="submission" date="2020-01" db="EMBL/GenBank/DDBJ databases">
        <title>Muriicola jejuensis KCTC 22299.</title>
        <authorList>
            <person name="Wang G."/>
        </authorList>
    </citation>
    <scope>NUCLEOTIDE SEQUENCE [LARGE SCALE GENOMIC DNA]</scope>
    <source>
        <strain evidence="2 3">KCTC 22299</strain>
    </source>
</reference>
<protein>
    <submittedName>
        <fullName evidence="2">Uncharacterized protein</fullName>
    </submittedName>
</protein>
<dbReference type="Proteomes" id="UP000468443">
    <property type="component" value="Unassembled WGS sequence"/>
</dbReference>
<dbReference type="EMBL" id="JAABOP010000001">
    <property type="protein sequence ID" value="NER09162.1"/>
    <property type="molecule type" value="Genomic_DNA"/>
</dbReference>
<sequence>MEGEKEWDDYIRKCLKDLTEEAPPEGFTAQVMKAVGAEKKYVQKSGYAPVFSRTSWVLVAIAAFTLLVLGFTAKGDQALFGLFTPDLDLIPGSMRFWEGIEPVAGTRILVYASLSLCSFFCLQIFLLKKSWEHKKVYF</sequence>
<accession>A0A6P0U9B1</accession>
<evidence type="ECO:0000256" key="1">
    <source>
        <dbReference type="SAM" id="Phobius"/>
    </source>
</evidence>
<evidence type="ECO:0000313" key="3">
    <source>
        <dbReference type="Proteomes" id="UP000468443"/>
    </source>
</evidence>
<dbReference type="AlphaFoldDB" id="A0A6P0U9B1"/>
<evidence type="ECO:0000313" key="2">
    <source>
        <dbReference type="EMBL" id="NER09162.1"/>
    </source>
</evidence>
<feature type="transmembrane region" description="Helical" evidence="1">
    <location>
        <begin position="54"/>
        <end position="73"/>
    </location>
</feature>
<gene>
    <name evidence="2" type="ORF">GWK09_01410</name>
</gene>